<keyword evidence="12" id="KW-1185">Reference proteome</keyword>
<dbReference type="InterPro" id="IPR024629">
    <property type="entry name" value="Ribosomal_mL67"/>
</dbReference>
<reference evidence="11" key="1">
    <citation type="submission" date="2023-04" db="EMBL/GenBank/DDBJ databases">
        <title>Black Yeasts Isolated from many extreme environments.</title>
        <authorList>
            <person name="Coleine C."/>
            <person name="Stajich J.E."/>
            <person name="Selbmann L."/>
        </authorList>
    </citation>
    <scope>NUCLEOTIDE SEQUENCE</scope>
    <source>
        <strain evidence="11">CCFEE 5312</strain>
    </source>
</reference>
<dbReference type="PANTHER" id="PTHR28184:SF1">
    <property type="entry name" value="LARGE RIBOSOMAL SUBUNIT PROTEIN ML67"/>
    <property type="match status" value="1"/>
</dbReference>
<proteinExistence type="inferred from homology"/>
<keyword evidence="4" id="KW-0805">Transcription regulation</keyword>
<dbReference type="PANTHER" id="PTHR28184">
    <property type="entry name" value="MITOCHONDRIAL HOMOLOGOUS RECOMBINATION PROTEIN 1"/>
    <property type="match status" value="1"/>
</dbReference>
<evidence type="ECO:0000256" key="7">
    <source>
        <dbReference type="ARBA" id="ARBA00023274"/>
    </source>
</evidence>
<sequence>MRRAALLPNRPSRRLLGHGSNIYAYCNVRTRQVLYSLTRSLDSYQSLKQLPPLGPNTVPPKLRKDLWKPLYTVTIPRVPNAFPALSAGGSEATPLQNAQGLDAFSKLREYRRLHELYWEPTEELSRKYSKAEIEKLDEAYEKRGGSKKESVYDIIKREKKKLRRGIVMDQKANSVADLATVLLTQERDGEVRYERQLEERRDGRRREVVKMLRYAREVEDNGLEFLDGEIEERNMVITKMKGDKAAEQDGPSRTQMKQELHVMRKRRQAMAWASEEVKRVLKRLAASHAYVRRMREEEGLLVLPADRGDMVAEAEAMFRALESRWPSLEQYRESAEELDREAEGISAETSPGENHSELVGSMERAASRRVEIQVADKEIGVLDASAEQISRTRKMYARLEAELRKKRREMKDSETRSNRDAHDWALLRQMKMLRLKLEALEHLFTTRGVGPQAHPLLHIRRGLGKASEVGVAQKGDVEATTDAATTSSEPAESLRDLEDTDPDASPLSPFPAFHELLRSFPHPTTDSHTLLRHDKLRHKLRWLNAPVFRMEGVKVQWANILDAEFAQEWPEGVEHEYMGLTRHTAKHPKYKAKMTVLETKPWLEERAIARGEIEVEEVDEDEADVEVGKADAEAVALAKREGRKAKKALEAEERKKVVEGLALQMVGKLQEPEMRVFKTRDEVRRRRKQDRDRRATMQARAVAEEEGRGDDAGMDL</sequence>
<feature type="compositionally biased region" description="Basic and acidic residues" evidence="10">
    <location>
        <begin position="680"/>
        <end position="695"/>
    </location>
</feature>
<dbReference type="GO" id="GO:0000150">
    <property type="term" value="F:DNA strand exchange activity"/>
    <property type="evidence" value="ECO:0007669"/>
    <property type="project" value="InterPro"/>
</dbReference>
<evidence type="ECO:0000256" key="3">
    <source>
        <dbReference type="ARBA" id="ARBA00022980"/>
    </source>
</evidence>
<gene>
    <name evidence="11" type="ORF">LTR09_000517</name>
</gene>
<feature type="compositionally biased region" description="Basic and acidic residues" evidence="10">
    <location>
        <begin position="332"/>
        <end position="343"/>
    </location>
</feature>
<protein>
    <recommendedName>
        <fullName evidence="8">Large ribosomal subunit protein mL67</fullName>
    </recommendedName>
</protein>
<feature type="region of interest" description="Disordered" evidence="10">
    <location>
        <begin position="470"/>
        <end position="505"/>
    </location>
</feature>
<evidence type="ECO:0000256" key="6">
    <source>
        <dbReference type="ARBA" id="ARBA00023163"/>
    </source>
</evidence>
<dbReference type="GO" id="GO:0005739">
    <property type="term" value="C:mitochondrion"/>
    <property type="evidence" value="ECO:0007669"/>
    <property type="project" value="UniProtKB-SubCell"/>
</dbReference>
<evidence type="ECO:0000256" key="2">
    <source>
        <dbReference type="ARBA" id="ARBA00010741"/>
    </source>
</evidence>
<dbReference type="Pfam" id="PF12829">
    <property type="entry name" value="Mhr1"/>
    <property type="match status" value="1"/>
</dbReference>
<comment type="caution">
    <text evidence="11">The sequence shown here is derived from an EMBL/GenBank/DDBJ whole genome shotgun (WGS) entry which is preliminary data.</text>
</comment>
<feature type="compositionally biased region" description="Low complexity" evidence="10">
    <location>
        <begin position="478"/>
        <end position="491"/>
    </location>
</feature>
<name>A0AAJ0LXI3_9PEZI</name>
<feature type="region of interest" description="Disordered" evidence="10">
    <location>
        <begin position="332"/>
        <end position="358"/>
    </location>
</feature>
<accession>A0AAJ0LXI3</accession>
<evidence type="ECO:0000256" key="4">
    <source>
        <dbReference type="ARBA" id="ARBA00023015"/>
    </source>
</evidence>
<dbReference type="GO" id="GO:0005840">
    <property type="term" value="C:ribosome"/>
    <property type="evidence" value="ECO:0007669"/>
    <property type="project" value="UniProtKB-KW"/>
</dbReference>
<evidence type="ECO:0000256" key="8">
    <source>
        <dbReference type="ARBA" id="ARBA00035185"/>
    </source>
</evidence>
<comment type="similarity">
    <text evidence="2">Belongs to the mitochondrion-specific ribosomal protein mL67 family.</text>
</comment>
<dbReference type="GO" id="GO:0003697">
    <property type="term" value="F:single-stranded DNA binding"/>
    <property type="evidence" value="ECO:0007669"/>
    <property type="project" value="InterPro"/>
</dbReference>
<feature type="region of interest" description="Disordered" evidence="10">
    <location>
        <begin position="680"/>
        <end position="716"/>
    </location>
</feature>
<organism evidence="11 12">
    <name type="scientific">Extremus antarcticus</name>
    <dbReference type="NCBI Taxonomy" id="702011"/>
    <lineage>
        <taxon>Eukaryota</taxon>
        <taxon>Fungi</taxon>
        <taxon>Dikarya</taxon>
        <taxon>Ascomycota</taxon>
        <taxon>Pezizomycotina</taxon>
        <taxon>Dothideomycetes</taxon>
        <taxon>Dothideomycetidae</taxon>
        <taxon>Mycosphaerellales</taxon>
        <taxon>Extremaceae</taxon>
        <taxon>Extremus</taxon>
    </lineage>
</organism>
<dbReference type="Proteomes" id="UP001271007">
    <property type="component" value="Unassembled WGS sequence"/>
</dbReference>
<dbReference type="AlphaFoldDB" id="A0AAJ0LXI3"/>
<keyword evidence="9" id="KW-0175">Coiled coil</keyword>
<dbReference type="EMBL" id="JAWDJX010000001">
    <property type="protein sequence ID" value="KAK3058951.1"/>
    <property type="molecule type" value="Genomic_DNA"/>
</dbReference>
<dbReference type="GO" id="GO:0003735">
    <property type="term" value="F:structural constituent of ribosome"/>
    <property type="evidence" value="ECO:0007669"/>
    <property type="project" value="TreeGrafter"/>
</dbReference>
<evidence type="ECO:0000256" key="10">
    <source>
        <dbReference type="SAM" id="MobiDB-lite"/>
    </source>
</evidence>
<keyword evidence="6" id="KW-0804">Transcription</keyword>
<evidence type="ECO:0000256" key="5">
    <source>
        <dbReference type="ARBA" id="ARBA00023128"/>
    </source>
</evidence>
<evidence type="ECO:0000313" key="12">
    <source>
        <dbReference type="Proteomes" id="UP001271007"/>
    </source>
</evidence>
<keyword evidence="5" id="KW-0496">Mitochondrion</keyword>
<feature type="coiled-coil region" evidence="9">
    <location>
        <begin position="382"/>
        <end position="416"/>
    </location>
</feature>
<keyword evidence="7" id="KW-0687">Ribonucleoprotein</keyword>
<comment type="subcellular location">
    <subcellularLocation>
        <location evidence="1">Mitochondrion</location>
    </subcellularLocation>
</comment>
<feature type="compositionally biased region" description="Basic and acidic residues" evidence="10">
    <location>
        <begin position="702"/>
        <end position="716"/>
    </location>
</feature>
<evidence type="ECO:0000256" key="9">
    <source>
        <dbReference type="SAM" id="Coils"/>
    </source>
</evidence>
<evidence type="ECO:0000313" key="11">
    <source>
        <dbReference type="EMBL" id="KAK3058951.1"/>
    </source>
</evidence>
<dbReference type="GO" id="GO:1990904">
    <property type="term" value="C:ribonucleoprotein complex"/>
    <property type="evidence" value="ECO:0007669"/>
    <property type="project" value="UniProtKB-KW"/>
</dbReference>
<evidence type="ECO:0000256" key="1">
    <source>
        <dbReference type="ARBA" id="ARBA00004173"/>
    </source>
</evidence>
<keyword evidence="3" id="KW-0689">Ribosomal protein</keyword>